<dbReference type="Gene3D" id="4.10.280.10">
    <property type="entry name" value="Helix-loop-helix DNA-binding domain"/>
    <property type="match status" value="1"/>
</dbReference>
<dbReference type="InterPro" id="IPR036638">
    <property type="entry name" value="HLH_DNA-bd_sf"/>
</dbReference>
<dbReference type="InterPro" id="IPR024097">
    <property type="entry name" value="bHLH_ZIP_TF"/>
</dbReference>
<dbReference type="InterPro" id="IPR011598">
    <property type="entry name" value="bHLH_dom"/>
</dbReference>
<dbReference type="CDD" id="cd18919">
    <property type="entry name" value="bHLH_AtBPE_like"/>
    <property type="match status" value="1"/>
</dbReference>
<evidence type="ECO:0000256" key="6">
    <source>
        <dbReference type="SAM" id="MobiDB-lite"/>
    </source>
</evidence>
<keyword evidence="9" id="KW-1185">Reference proteome</keyword>
<evidence type="ECO:0000256" key="2">
    <source>
        <dbReference type="ARBA" id="ARBA00023015"/>
    </source>
</evidence>
<dbReference type="GO" id="GO:0046983">
    <property type="term" value="F:protein dimerization activity"/>
    <property type="evidence" value="ECO:0007669"/>
    <property type="project" value="InterPro"/>
</dbReference>
<keyword evidence="4" id="KW-0804">Transcription</keyword>
<dbReference type="GO" id="GO:0003700">
    <property type="term" value="F:DNA-binding transcription factor activity"/>
    <property type="evidence" value="ECO:0007669"/>
    <property type="project" value="TreeGrafter"/>
</dbReference>
<dbReference type="GO" id="GO:0005634">
    <property type="term" value="C:nucleus"/>
    <property type="evidence" value="ECO:0007669"/>
    <property type="project" value="UniProtKB-SubCell"/>
</dbReference>
<dbReference type="AlphaFoldDB" id="A0AAN7J9Q6"/>
<feature type="domain" description="BHLH" evidence="7">
    <location>
        <begin position="107"/>
        <end position="157"/>
    </location>
</feature>
<feature type="region of interest" description="Disordered" evidence="6">
    <location>
        <begin position="65"/>
        <end position="96"/>
    </location>
</feature>
<dbReference type="FunFam" id="4.10.280.10:FF:000002">
    <property type="entry name" value="Basic helix-loop-helix transcription factor"/>
    <property type="match status" value="1"/>
</dbReference>
<dbReference type="PANTHER" id="PTHR12565">
    <property type="entry name" value="STEROL REGULATORY ELEMENT-BINDING PROTEIN"/>
    <property type="match status" value="1"/>
</dbReference>
<evidence type="ECO:0000256" key="3">
    <source>
        <dbReference type="ARBA" id="ARBA00023125"/>
    </source>
</evidence>
<evidence type="ECO:0000259" key="7">
    <source>
        <dbReference type="PROSITE" id="PS50888"/>
    </source>
</evidence>
<accession>A0AAN7J9Q6</accession>
<evidence type="ECO:0000256" key="1">
    <source>
        <dbReference type="ARBA" id="ARBA00004123"/>
    </source>
</evidence>
<dbReference type="EMBL" id="JAXIOK010000023">
    <property type="protein sequence ID" value="KAK4742296.1"/>
    <property type="molecule type" value="Genomic_DNA"/>
</dbReference>
<comment type="subcellular location">
    <subcellularLocation>
        <location evidence="1">Nucleus</location>
    </subcellularLocation>
</comment>
<comment type="caution">
    <text evidence="8">The sequence shown here is derived from an EMBL/GenBank/DDBJ whole genome shotgun (WGS) entry which is preliminary data.</text>
</comment>
<sequence length="304" mass="33670">MLGDLAVGMTVLEQQRTCMRLQGHGGGDFESLQNLDQPVKPEPAPGNLWAEQCGVEVDIARASPGSSNITAKQGSLKKRKLDRINGTEGDDESKQKDYIHVRARRGQATDSHSLAERARREKISERMKYLQDLVPGCNKIIGKAGMLDEIINYVQSLQQQVEFLSMKLATVNPTMDWSIEDLFEKEAFLLPCTTSIPSNNVSPETDSHLNNAQPNPMHLSVQHLGMELGINSVAEHQAPLSSASPILEMLYDSSIFHKIIPSSAWEADLQNSYNVDFFLQGRATPLVSQQHTGSVEISNMKIEM</sequence>
<dbReference type="PROSITE" id="PS50888">
    <property type="entry name" value="BHLH"/>
    <property type="match status" value="1"/>
</dbReference>
<dbReference type="Pfam" id="PF00010">
    <property type="entry name" value="HLH"/>
    <property type="match status" value="1"/>
</dbReference>
<dbReference type="Proteomes" id="UP001345219">
    <property type="component" value="Chromosome 1"/>
</dbReference>
<keyword evidence="3" id="KW-0238">DNA-binding</keyword>
<evidence type="ECO:0000313" key="9">
    <source>
        <dbReference type="Proteomes" id="UP001345219"/>
    </source>
</evidence>
<keyword evidence="5" id="KW-0539">Nucleus</keyword>
<dbReference type="GO" id="GO:0003677">
    <property type="term" value="F:DNA binding"/>
    <property type="evidence" value="ECO:0007669"/>
    <property type="project" value="UniProtKB-KW"/>
</dbReference>
<reference evidence="8 9" key="1">
    <citation type="journal article" date="2023" name="Hortic Res">
        <title>Pangenome of water caltrop reveals structural variations and asymmetric subgenome divergence after allopolyploidization.</title>
        <authorList>
            <person name="Zhang X."/>
            <person name="Chen Y."/>
            <person name="Wang L."/>
            <person name="Yuan Y."/>
            <person name="Fang M."/>
            <person name="Shi L."/>
            <person name="Lu R."/>
            <person name="Comes H.P."/>
            <person name="Ma Y."/>
            <person name="Chen Y."/>
            <person name="Huang G."/>
            <person name="Zhou Y."/>
            <person name="Zheng Z."/>
            <person name="Qiu Y."/>
        </authorList>
    </citation>
    <scope>NUCLEOTIDE SEQUENCE [LARGE SCALE GENOMIC DNA]</scope>
    <source>
        <tissue evidence="8">Roots</tissue>
    </source>
</reference>
<proteinExistence type="predicted"/>
<keyword evidence="2" id="KW-0805">Transcription regulation</keyword>
<name>A0AAN7J9Q6_9MYRT</name>
<protein>
    <recommendedName>
        <fullName evidence="7">BHLH domain-containing protein</fullName>
    </recommendedName>
</protein>
<gene>
    <name evidence="8" type="ORF">SAY87_000297</name>
</gene>
<organism evidence="8 9">
    <name type="scientific">Trapa incisa</name>
    <dbReference type="NCBI Taxonomy" id="236973"/>
    <lineage>
        <taxon>Eukaryota</taxon>
        <taxon>Viridiplantae</taxon>
        <taxon>Streptophyta</taxon>
        <taxon>Embryophyta</taxon>
        <taxon>Tracheophyta</taxon>
        <taxon>Spermatophyta</taxon>
        <taxon>Magnoliopsida</taxon>
        <taxon>eudicotyledons</taxon>
        <taxon>Gunneridae</taxon>
        <taxon>Pentapetalae</taxon>
        <taxon>rosids</taxon>
        <taxon>malvids</taxon>
        <taxon>Myrtales</taxon>
        <taxon>Lythraceae</taxon>
        <taxon>Trapa</taxon>
    </lineage>
</organism>
<evidence type="ECO:0000313" key="8">
    <source>
        <dbReference type="EMBL" id="KAK4742296.1"/>
    </source>
</evidence>
<dbReference type="PANTHER" id="PTHR12565:SF319">
    <property type="entry name" value="BASIC HELIX-LOOP-HELIX PROTEIN 79"/>
    <property type="match status" value="1"/>
</dbReference>
<evidence type="ECO:0000256" key="4">
    <source>
        <dbReference type="ARBA" id="ARBA00023163"/>
    </source>
</evidence>
<dbReference type="SMART" id="SM00353">
    <property type="entry name" value="HLH"/>
    <property type="match status" value="1"/>
</dbReference>
<dbReference type="SUPFAM" id="SSF47459">
    <property type="entry name" value="HLH, helix-loop-helix DNA-binding domain"/>
    <property type="match status" value="1"/>
</dbReference>
<evidence type="ECO:0000256" key="5">
    <source>
        <dbReference type="ARBA" id="ARBA00023242"/>
    </source>
</evidence>